<reference evidence="4" key="1">
    <citation type="submission" date="2016-06" db="UniProtKB">
        <authorList>
            <consortium name="WormBaseParasite"/>
        </authorList>
    </citation>
    <scope>IDENTIFICATION</scope>
</reference>
<organism evidence="3 4">
    <name type="scientific">Toxocara canis</name>
    <name type="common">Canine roundworm</name>
    <dbReference type="NCBI Taxonomy" id="6265"/>
    <lineage>
        <taxon>Eukaryota</taxon>
        <taxon>Metazoa</taxon>
        <taxon>Ecdysozoa</taxon>
        <taxon>Nematoda</taxon>
        <taxon>Chromadorea</taxon>
        <taxon>Rhabditida</taxon>
        <taxon>Spirurina</taxon>
        <taxon>Ascaridomorpha</taxon>
        <taxon>Ascaridoidea</taxon>
        <taxon>Toxocaridae</taxon>
        <taxon>Toxocara</taxon>
    </lineage>
</organism>
<evidence type="ECO:0000313" key="4">
    <source>
        <dbReference type="WBParaSite" id="TCNE_0001312701-mRNA-1"/>
    </source>
</evidence>
<feature type="transmembrane region" description="Helical" evidence="1">
    <location>
        <begin position="23"/>
        <end position="49"/>
    </location>
</feature>
<protein>
    <submittedName>
        <fullName evidence="4">Glucuronosyltransferase</fullName>
    </submittedName>
</protein>
<keyword evidence="3" id="KW-1185">Reference proteome</keyword>
<dbReference type="SUPFAM" id="SSF53756">
    <property type="entry name" value="UDP-Glycosyltransferase/glycogen phosphorylase"/>
    <property type="match status" value="1"/>
</dbReference>
<accession>A0A183UXA7</accession>
<dbReference type="Proteomes" id="UP000050794">
    <property type="component" value="Unassembled WGS sequence"/>
</dbReference>
<sequence length="107" mass="12082">MHEKGVRCVCVNTLFEISMDLRLLLFLFYATTTFCNGAKILALATHWYASHIDSMLPFLRILADAGHSVTVLETNDKKYARDFGHGIKTEHIYVPPDPRKTEASALL</sequence>
<evidence type="ECO:0000313" key="3">
    <source>
        <dbReference type="Proteomes" id="UP000050794"/>
    </source>
</evidence>
<evidence type="ECO:0000313" key="2">
    <source>
        <dbReference type="EMBL" id="VDM44448.1"/>
    </source>
</evidence>
<keyword evidence="1" id="KW-0472">Membrane</keyword>
<reference evidence="2 3" key="2">
    <citation type="submission" date="2018-11" db="EMBL/GenBank/DDBJ databases">
        <authorList>
            <consortium name="Pathogen Informatics"/>
        </authorList>
    </citation>
    <scope>NUCLEOTIDE SEQUENCE [LARGE SCALE GENOMIC DNA]</scope>
</reference>
<dbReference type="EMBL" id="UYWY01021573">
    <property type="protein sequence ID" value="VDM44448.1"/>
    <property type="molecule type" value="Genomic_DNA"/>
</dbReference>
<name>A0A183UXA7_TOXCA</name>
<proteinExistence type="predicted"/>
<keyword evidence="1" id="KW-1133">Transmembrane helix</keyword>
<dbReference type="WBParaSite" id="TCNE_0001312701-mRNA-1">
    <property type="protein sequence ID" value="TCNE_0001312701-mRNA-1"/>
    <property type="gene ID" value="TCNE_0001312701"/>
</dbReference>
<gene>
    <name evidence="2" type="ORF">TCNE_LOCUS13127</name>
</gene>
<dbReference type="AlphaFoldDB" id="A0A183UXA7"/>
<keyword evidence="1" id="KW-0812">Transmembrane</keyword>
<evidence type="ECO:0000256" key="1">
    <source>
        <dbReference type="SAM" id="Phobius"/>
    </source>
</evidence>